<dbReference type="InterPro" id="IPR035901">
    <property type="entry name" value="GIY-YIG_endonuc_sf"/>
</dbReference>
<dbReference type="SMART" id="SM00465">
    <property type="entry name" value="GIYc"/>
    <property type="match status" value="1"/>
</dbReference>
<dbReference type="GO" id="GO:0004518">
    <property type="term" value="F:nuclease activity"/>
    <property type="evidence" value="ECO:0007669"/>
    <property type="project" value="UniProtKB-KW"/>
</dbReference>
<dbReference type="InterPro" id="IPR050066">
    <property type="entry name" value="UvrABC_protein_C"/>
</dbReference>
<dbReference type="PROSITE" id="PS50164">
    <property type="entry name" value="GIY_YIG"/>
    <property type="match status" value="1"/>
</dbReference>
<dbReference type="AlphaFoldDB" id="A0A382JIB8"/>
<name>A0A382JIB8_9ZZZZ</name>
<sequence>MTDQPDNPLRMKLDTLPSRPGVYLMRDKAGKILYVGKAKNLRSRVRSYFQPGAFDGRPQFTALTSRVADVEYIVTQTEQEALILEATQIKAHRPRYNINLKDDKKYPFIRITAEPYPRMFWTRDVKRDGSRYLGPYSNARHMRTMLDVMHKVFPVRSCRYHLPDSKVKLCMEYQIRRCEGPCEDLVSQEQYRRTVDHAIRFLRGNKSGVIRELTTRMQEAAAPASATRFRP</sequence>
<evidence type="ECO:0000256" key="3">
    <source>
        <dbReference type="ARBA" id="ARBA00022769"/>
    </source>
</evidence>
<dbReference type="Gene3D" id="3.40.1440.10">
    <property type="entry name" value="GIY-YIG endonuclease"/>
    <property type="match status" value="1"/>
</dbReference>
<dbReference type="InterPro" id="IPR000305">
    <property type="entry name" value="GIY-YIG_endonuc"/>
</dbReference>
<dbReference type="SUPFAM" id="SSF82771">
    <property type="entry name" value="GIY-YIG endonuclease"/>
    <property type="match status" value="1"/>
</dbReference>
<reference evidence="7" key="1">
    <citation type="submission" date="2018-05" db="EMBL/GenBank/DDBJ databases">
        <authorList>
            <person name="Lanie J.A."/>
            <person name="Ng W.-L."/>
            <person name="Kazmierczak K.M."/>
            <person name="Andrzejewski T.M."/>
            <person name="Davidsen T.M."/>
            <person name="Wayne K.J."/>
            <person name="Tettelin H."/>
            <person name="Glass J.I."/>
            <person name="Rusch D."/>
            <person name="Podicherti R."/>
            <person name="Tsui H.-C.T."/>
            <person name="Winkler M.E."/>
        </authorList>
    </citation>
    <scope>NUCLEOTIDE SEQUENCE</scope>
</reference>
<evidence type="ECO:0000256" key="4">
    <source>
        <dbReference type="ARBA" id="ARBA00022881"/>
    </source>
</evidence>
<dbReference type="CDD" id="cd10434">
    <property type="entry name" value="GIY-YIG_UvrC_Cho"/>
    <property type="match status" value="1"/>
</dbReference>
<accession>A0A382JIB8</accession>
<dbReference type="GO" id="GO:0009380">
    <property type="term" value="C:excinuclease repair complex"/>
    <property type="evidence" value="ECO:0007669"/>
    <property type="project" value="TreeGrafter"/>
</dbReference>
<proteinExistence type="predicted"/>
<dbReference type="FunFam" id="3.40.1440.10:FF:000001">
    <property type="entry name" value="UvrABC system protein C"/>
    <property type="match status" value="1"/>
</dbReference>
<dbReference type="Pfam" id="PF01541">
    <property type="entry name" value="GIY-YIG"/>
    <property type="match status" value="1"/>
</dbReference>
<evidence type="ECO:0000256" key="5">
    <source>
        <dbReference type="ARBA" id="ARBA00023204"/>
    </source>
</evidence>
<keyword evidence="1" id="KW-0963">Cytoplasm</keyword>
<organism evidence="7">
    <name type="scientific">marine metagenome</name>
    <dbReference type="NCBI Taxonomy" id="408172"/>
    <lineage>
        <taxon>unclassified sequences</taxon>
        <taxon>metagenomes</taxon>
        <taxon>ecological metagenomes</taxon>
    </lineage>
</organism>
<keyword evidence="2" id="KW-0227">DNA damage</keyword>
<evidence type="ECO:0000313" key="7">
    <source>
        <dbReference type="EMBL" id="SVC11405.1"/>
    </source>
</evidence>
<keyword evidence="3" id="KW-0228">DNA excision</keyword>
<gene>
    <name evidence="7" type="ORF">METZ01_LOCUS264259</name>
</gene>
<keyword evidence="5" id="KW-0234">DNA repair</keyword>
<keyword evidence="4" id="KW-0267">Excision nuclease</keyword>
<feature type="domain" description="GIY-YIG" evidence="6">
    <location>
        <begin position="18"/>
        <end position="98"/>
    </location>
</feature>
<dbReference type="PANTHER" id="PTHR30562:SF1">
    <property type="entry name" value="UVRABC SYSTEM PROTEIN C"/>
    <property type="match status" value="1"/>
</dbReference>
<protein>
    <recommendedName>
        <fullName evidence="6">GIY-YIG domain-containing protein</fullName>
    </recommendedName>
</protein>
<evidence type="ECO:0000259" key="6">
    <source>
        <dbReference type="PROSITE" id="PS50164"/>
    </source>
</evidence>
<dbReference type="GO" id="GO:0006289">
    <property type="term" value="P:nucleotide-excision repair"/>
    <property type="evidence" value="ECO:0007669"/>
    <property type="project" value="InterPro"/>
</dbReference>
<dbReference type="PANTHER" id="PTHR30562">
    <property type="entry name" value="UVRC/OXIDOREDUCTASE"/>
    <property type="match status" value="1"/>
</dbReference>
<evidence type="ECO:0000256" key="2">
    <source>
        <dbReference type="ARBA" id="ARBA00022763"/>
    </source>
</evidence>
<dbReference type="InterPro" id="IPR047296">
    <property type="entry name" value="GIY-YIG_UvrC_Cho"/>
</dbReference>
<evidence type="ECO:0000256" key="1">
    <source>
        <dbReference type="ARBA" id="ARBA00022490"/>
    </source>
</evidence>
<dbReference type="EMBL" id="UINC01074325">
    <property type="protein sequence ID" value="SVC11405.1"/>
    <property type="molecule type" value="Genomic_DNA"/>
</dbReference>